<evidence type="ECO:0008006" key="4">
    <source>
        <dbReference type="Google" id="ProtNLM"/>
    </source>
</evidence>
<accession>A0ABT3PNX4</accession>
<evidence type="ECO:0000313" key="2">
    <source>
        <dbReference type="EMBL" id="MCW9707563.1"/>
    </source>
</evidence>
<name>A0ABT3PNX4_9BACT</name>
<gene>
    <name evidence="2" type="ORF">J6I44_11915</name>
</gene>
<keyword evidence="1" id="KW-0732">Signal</keyword>
<dbReference type="RefSeq" id="WP_265766354.1">
    <property type="nucleotide sequence ID" value="NZ_JAGGJA010000007.1"/>
</dbReference>
<dbReference type="Proteomes" id="UP001207918">
    <property type="component" value="Unassembled WGS sequence"/>
</dbReference>
<evidence type="ECO:0000313" key="3">
    <source>
        <dbReference type="Proteomes" id="UP001207918"/>
    </source>
</evidence>
<protein>
    <recommendedName>
        <fullName evidence="4">Capsule assembly protein Wzi</fullName>
    </recommendedName>
</protein>
<organism evidence="2 3">
    <name type="scientific">Fodinibius salsisoli</name>
    <dbReference type="NCBI Taxonomy" id="2820877"/>
    <lineage>
        <taxon>Bacteria</taxon>
        <taxon>Pseudomonadati</taxon>
        <taxon>Balneolota</taxon>
        <taxon>Balneolia</taxon>
        <taxon>Balneolales</taxon>
        <taxon>Balneolaceae</taxon>
        <taxon>Fodinibius</taxon>
    </lineage>
</organism>
<reference evidence="2 3" key="1">
    <citation type="submission" date="2021-03" db="EMBL/GenBank/DDBJ databases">
        <title>Aliifodinibius sp. nov., a new bacterium isolated from saline soil.</title>
        <authorList>
            <person name="Galisteo C."/>
            <person name="De La Haba R."/>
            <person name="Sanchez-Porro C."/>
            <person name="Ventosa A."/>
        </authorList>
    </citation>
    <scope>NUCLEOTIDE SEQUENCE [LARGE SCALE GENOMIC DNA]</scope>
    <source>
        <strain evidence="2 3">1BSP15-2V2</strain>
    </source>
</reference>
<feature type="chain" id="PRO_5045839738" description="Capsule assembly protein Wzi" evidence="1">
    <location>
        <begin position="25"/>
        <end position="492"/>
    </location>
</feature>
<proteinExistence type="predicted"/>
<keyword evidence="3" id="KW-1185">Reference proteome</keyword>
<comment type="caution">
    <text evidence="2">The sequence shown here is derived from an EMBL/GenBank/DDBJ whole genome shotgun (WGS) entry which is preliminary data.</text>
</comment>
<evidence type="ECO:0000256" key="1">
    <source>
        <dbReference type="SAM" id="SignalP"/>
    </source>
</evidence>
<feature type="signal peptide" evidence="1">
    <location>
        <begin position="1"/>
        <end position="24"/>
    </location>
</feature>
<sequence>MKKVILLIVVFASFGLFRPTHSVAQLINLKTAPVATGDQFLVQPPVNTGMGGVSIALDDTLADALANPAKTGRLNTAQIFMNPTFYRITDGNGGAKTLSVGGLTAGDYWFGGLGIAIQDMDRASPGTNLLKDESSNNNYLWVQGGRRLGTQTSLGGRFFWAGLDAMGGVDLLYPRSQRIEQDGHMLDVRLGIDGKLNNGGHYEVLTLFARTDMTHTVSYGSPCMACQPTFAENSLTVVPESENSRKNKDKTNTWGLHLGYDRPFNESTWRWGSILTLNYKTHPKIPNYELMNIPRDPGNTWAFNIGLGTSTTADDGVTFGADVIFEPVWSNTWVEAQNDIMNTDETKVLVEKGEKTIENDFAFLNSVVKTGVGWRGRHALLEAGISAKTFRYELKQNDYVEDTFRKQREHWTEWNFSLSAGALFESVEITYTALITAGTGQPGTVSGSNVAEAGFSNMSAGAGDFIFAPDGDLALNNANVVTHQVSVTLPIR</sequence>
<dbReference type="EMBL" id="JAGGJA010000007">
    <property type="protein sequence ID" value="MCW9707563.1"/>
    <property type="molecule type" value="Genomic_DNA"/>
</dbReference>